<dbReference type="Pfam" id="PF01935">
    <property type="entry name" value="DUF87"/>
    <property type="match status" value="1"/>
</dbReference>
<name>X1SD13_9ZZZZ</name>
<dbReference type="InterPro" id="IPR008571">
    <property type="entry name" value="HerA-like"/>
</dbReference>
<sequence length="217" mass="24683">MLGKIIGKSSTKEFQFLVEGNAKKFQYIKIPHQNKYILATINEIEKDSQKTIAFCSIIGYKENNILKKLKYPLGPGTEVFDADDELITKILGLEKEKNALFIGKLEGRDINIYLNINKLLTKHIAILAKTGAGKSYTLGVFLEELLEKKVPIVVIDPHGEYSSLKYPNTKEEEKLKKFNIKLTSYTQQIQEFSPDLENNPEAKPLKLNNKDLTSTEF</sequence>
<dbReference type="AlphaFoldDB" id="X1SD13"/>
<organism evidence="3">
    <name type="scientific">marine sediment metagenome</name>
    <dbReference type="NCBI Taxonomy" id="412755"/>
    <lineage>
        <taxon>unclassified sequences</taxon>
        <taxon>metagenomes</taxon>
        <taxon>ecological metagenomes</taxon>
    </lineage>
</organism>
<evidence type="ECO:0000259" key="2">
    <source>
        <dbReference type="Pfam" id="PF01935"/>
    </source>
</evidence>
<feature type="domain" description="Helicase HerA central" evidence="2">
    <location>
        <begin position="101"/>
        <end position="210"/>
    </location>
</feature>
<dbReference type="SUPFAM" id="SSF52540">
    <property type="entry name" value="P-loop containing nucleoside triphosphate hydrolases"/>
    <property type="match status" value="1"/>
</dbReference>
<comment type="caution">
    <text evidence="3">The sequence shown here is derived from an EMBL/GenBank/DDBJ whole genome shotgun (WGS) entry which is preliminary data.</text>
</comment>
<reference evidence="3" key="1">
    <citation type="journal article" date="2014" name="Front. Microbiol.">
        <title>High frequency of phylogenetically diverse reductive dehalogenase-homologous genes in deep subseafloor sedimentary metagenomes.</title>
        <authorList>
            <person name="Kawai M."/>
            <person name="Futagami T."/>
            <person name="Toyoda A."/>
            <person name="Takaki Y."/>
            <person name="Nishi S."/>
            <person name="Hori S."/>
            <person name="Arai W."/>
            <person name="Tsubouchi T."/>
            <person name="Morono Y."/>
            <person name="Uchiyama I."/>
            <person name="Ito T."/>
            <person name="Fujiyama A."/>
            <person name="Inagaki F."/>
            <person name="Takami H."/>
        </authorList>
    </citation>
    <scope>NUCLEOTIDE SEQUENCE</scope>
    <source>
        <strain evidence="3">Expedition CK06-06</strain>
    </source>
</reference>
<accession>X1SD13</accession>
<protein>
    <recommendedName>
        <fullName evidence="2">Helicase HerA central domain-containing protein</fullName>
    </recommendedName>
</protein>
<dbReference type="InterPro" id="IPR002789">
    <property type="entry name" value="HerA_central"/>
</dbReference>
<dbReference type="PANTHER" id="PTHR42957">
    <property type="entry name" value="HELICASE MJ1565-RELATED"/>
    <property type="match status" value="1"/>
</dbReference>
<gene>
    <name evidence="3" type="ORF">S12H4_13690</name>
</gene>
<dbReference type="PANTHER" id="PTHR42957:SF1">
    <property type="entry name" value="HELICASE MJ1565-RELATED"/>
    <property type="match status" value="1"/>
</dbReference>
<feature type="region of interest" description="Disordered" evidence="1">
    <location>
        <begin position="193"/>
        <end position="217"/>
    </location>
</feature>
<dbReference type="EMBL" id="BARW01006517">
    <property type="protein sequence ID" value="GAI76991.1"/>
    <property type="molecule type" value="Genomic_DNA"/>
</dbReference>
<dbReference type="Gene3D" id="3.40.50.300">
    <property type="entry name" value="P-loop containing nucleotide triphosphate hydrolases"/>
    <property type="match status" value="1"/>
</dbReference>
<feature type="non-terminal residue" evidence="3">
    <location>
        <position position="217"/>
    </location>
</feature>
<evidence type="ECO:0000256" key="1">
    <source>
        <dbReference type="SAM" id="MobiDB-lite"/>
    </source>
</evidence>
<evidence type="ECO:0000313" key="3">
    <source>
        <dbReference type="EMBL" id="GAI76991.1"/>
    </source>
</evidence>
<proteinExistence type="predicted"/>
<dbReference type="InterPro" id="IPR027417">
    <property type="entry name" value="P-loop_NTPase"/>
</dbReference>